<sequence>MQSRVYAEFLAGINDKYAVRAGFLRQAEGLGIDVEATVKEVVDLVLLKYSPLDTSHLTAPSDADGTRFNVTVPEITLASVPVSVQEEEQIRSIEWLMYSQDFYGYALEKVTDLARRFLLKGRLNAATKLFNSLPPDFVQPTWLPSQDHDSGQPPSTRTSKVFEEYIKM</sequence>
<organism evidence="1 2">
    <name type="scientific">Spiromyces aspiralis</name>
    <dbReference type="NCBI Taxonomy" id="68401"/>
    <lineage>
        <taxon>Eukaryota</taxon>
        <taxon>Fungi</taxon>
        <taxon>Fungi incertae sedis</taxon>
        <taxon>Zoopagomycota</taxon>
        <taxon>Kickxellomycotina</taxon>
        <taxon>Kickxellomycetes</taxon>
        <taxon>Kickxellales</taxon>
        <taxon>Kickxellaceae</taxon>
        <taxon>Spiromyces</taxon>
    </lineage>
</organism>
<dbReference type="EMBL" id="JAMZIH010010030">
    <property type="protein sequence ID" value="KAJ1669297.1"/>
    <property type="molecule type" value="Genomic_DNA"/>
</dbReference>
<gene>
    <name evidence="1" type="ORF">EV182_008823</name>
</gene>
<name>A0ACC1H8R6_9FUNG</name>
<feature type="non-terminal residue" evidence="1">
    <location>
        <position position="168"/>
    </location>
</feature>
<accession>A0ACC1H8R6</accession>
<keyword evidence="2" id="KW-1185">Reference proteome</keyword>
<comment type="caution">
    <text evidence="1">The sequence shown here is derived from an EMBL/GenBank/DDBJ whole genome shotgun (WGS) entry which is preliminary data.</text>
</comment>
<proteinExistence type="predicted"/>
<dbReference type="Proteomes" id="UP001145114">
    <property type="component" value="Unassembled WGS sequence"/>
</dbReference>
<protein>
    <submittedName>
        <fullName evidence="1">Uncharacterized protein</fullName>
    </submittedName>
</protein>
<evidence type="ECO:0000313" key="1">
    <source>
        <dbReference type="EMBL" id="KAJ1669297.1"/>
    </source>
</evidence>
<reference evidence="1" key="1">
    <citation type="submission" date="2022-06" db="EMBL/GenBank/DDBJ databases">
        <title>Phylogenomic reconstructions and comparative analyses of Kickxellomycotina fungi.</title>
        <authorList>
            <person name="Reynolds N.K."/>
            <person name="Stajich J.E."/>
            <person name="Barry K."/>
            <person name="Grigoriev I.V."/>
            <person name="Crous P."/>
            <person name="Smith M.E."/>
        </authorList>
    </citation>
    <scope>NUCLEOTIDE SEQUENCE</scope>
    <source>
        <strain evidence="1">RSA 2271</strain>
    </source>
</reference>
<evidence type="ECO:0000313" key="2">
    <source>
        <dbReference type="Proteomes" id="UP001145114"/>
    </source>
</evidence>